<accession>A0A1C3W5U2</accession>
<keyword evidence="2 7" id="KW-0813">Transport</keyword>
<gene>
    <name evidence="9" type="ORF">GA0061102_102350</name>
</gene>
<evidence type="ECO:0000256" key="2">
    <source>
        <dbReference type="ARBA" id="ARBA00022448"/>
    </source>
</evidence>
<feature type="transmembrane region" description="Helical" evidence="7">
    <location>
        <begin position="247"/>
        <end position="266"/>
    </location>
</feature>
<feature type="transmembrane region" description="Helical" evidence="7">
    <location>
        <begin position="7"/>
        <end position="33"/>
    </location>
</feature>
<evidence type="ECO:0000259" key="8">
    <source>
        <dbReference type="PROSITE" id="PS50928"/>
    </source>
</evidence>
<protein>
    <submittedName>
        <fullName evidence="9">Carbohydrate ABC transporter membrane protein 1, CUT1 family</fullName>
    </submittedName>
</protein>
<comment type="subcellular location">
    <subcellularLocation>
        <location evidence="1 7">Cell membrane</location>
        <topology evidence="1 7">Multi-pass membrane protein</topology>
    </subcellularLocation>
</comment>
<dbReference type="EMBL" id="FMAH01000023">
    <property type="protein sequence ID" value="SCB35306.1"/>
    <property type="molecule type" value="Genomic_DNA"/>
</dbReference>
<dbReference type="STRING" id="411945.GA0061102_102350"/>
<evidence type="ECO:0000256" key="6">
    <source>
        <dbReference type="ARBA" id="ARBA00023136"/>
    </source>
</evidence>
<dbReference type="PROSITE" id="PS50928">
    <property type="entry name" value="ABC_TM1"/>
    <property type="match status" value="1"/>
</dbReference>
<proteinExistence type="inferred from homology"/>
<feature type="transmembrane region" description="Helical" evidence="7">
    <location>
        <begin position="342"/>
        <end position="359"/>
    </location>
</feature>
<evidence type="ECO:0000256" key="4">
    <source>
        <dbReference type="ARBA" id="ARBA00022692"/>
    </source>
</evidence>
<dbReference type="Gene3D" id="1.10.3720.10">
    <property type="entry name" value="MetI-like"/>
    <property type="match status" value="1"/>
</dbReference>
<evidence type="ECO:0000313" key="10">
    <source>
        <dbReference type="Proteomes" id="UP000199435"/>
    </source>
</evidence>
<keyword evidence="10" id="KW-1185">Reference proteome</keyword>
<dbReference type="GO" id="GO:0005886">
    <property type="term" value="C:plasma membrane"/>
    <property type="evidence" value="ECO:0007669"/>
    <property type="project" value="UniProtKB-SubCell"/>
</dbReference>
<feature type="transmembrane region" description="Helical" evidence="7">
    <location>
        <begin position="286"/>
        <end position="306"/>
    </location>
</feature>
<comment type="similarity">
    <text evidence="7">Belongs to the binding-protein-dependent transport system permease family.</text>
</comment>
<dbReference type="GO" id="GO:0055085">
    <property type="term" value="P:transmembrane transport"/>
    <property type="evidence" value="ECO:0007669"/>
    <property type="project" value="InterPro"/>
</dbReference>
<dbReference type="OrthoDB" id="8275316at2"/>
<keyword evidence="5 7" id="KW-1133">Transmembrane helix</keyword>
<keyword evidence="4 7" id="KW-0812">Transmembrane</keyword>
<keyword evidence="3" id="KW-1003">Cell membrane</keyword>
<dbReference type="PANTHER" id="PTHR30193:SF37">
    <property type="entry name" value="INNER MEMBRANE ABC TRANSPORTER PERMEASE PROTEIN YCJO"/>
    <property type="match status" value="1"/>
</dbReference>
<dbReference type="InterPro" id="IPR051393">
    <property type="entry name" value="ABC_transporter_permease"/>
</dbReference>
<dbReference type="Pfam" id="PF00528">
    <property type="entry name" value="BPD_transp_1"/>
    <property type="match status" value="1"/>
</dbReference>
<evidence type="ECO:0000256" key="1">
    <source>
        <dbReference type="ARBA" id="ARBA00004651"/>
    </source>
</evidence>
<dbReference type="PANTHER" id="PTHR30193">
    <property type="entry name" value="ABC TRANSPORTER PERMEASE PROTEIN"/>
    <property type="match status" value="1"/>
</dbReference>
<name>A0A1C3W5U2_9HYPH</name>
<reference evidence="10" key="1">
    <citation type="submission" date="2016-08" db="EMBL/GenBank/DDBJ databases">
        <authorList>
            <person name="Varghese N."/>
            <person name="Submissions Spin"/>
        </authorList>
    </citation>
    <scope>NUCLEOTIDE SEQUENCE [LARGE SCALE GENOMIC DNA]</scope>
    <source>
        <strain evidence="10">HAMBI 2971</strain>
    </source>
</reference>
<keyword evidence="6 7" id="KW-0472">Membrane</keyword>
<sequence length="433" mass="48020">MKSSRTLGLVMIAPAAIMIVLFFLLPVVLTAVFSMTNMTTATGISGGVYQIAPNSLITLKSAMPNIAAEMAEPRYTIDEVGLKAVERLGLAPGIAAELRAKHTGEVFPKRRDAERMIKDLAERPSTRDVKQISEQFNRSVLNTRFDSKEQLFSALDSLGLELAPELKETVAKATYTGWTWTTDNFSRMANSPDMARVLLNTALYVALVLMLFNVGYALLLAIWTHYMPARPASIFRGIWLLPRITPVVIYVMLWKWLAWDTGFISILMGKFGYPPKNYLLDSAYNAWFFVVLINGFIGASMGMLVFSSAMKAIPKSQFYASEVDGASRWQQIRYIILPQMRWPILFVTCYQTLSLLASFNETLLATNGGPGNATEIWALAAYHTALKNYAGNLEYGLGAAMALVLVVIGVTLSLLYLRVFNYGTLVAKPLIED</sequence>
<dbReference type="InterPro" id="IPR000515">
    <property type="entry name" value="MetI-like"/>
</dbReference>
<dbReference type="AlphaFoldDB" id="A0A1C3W5U2"/>
<evidence type="ECO:0000313" key="9">
    <source>
        <dbReference type="EMBL" id="SCB35306.1"/>
    </source>
</evidence>
<dbReference type="RefSeq" id="WP_092851915.1">
    <property type="nucleotide sequence ID" value="NZ_FMAH01000023.1"/>
</dbReference>
<dbReference type="InterPro" id="IPR035906">
    <property type="entry name" value="MetI-like_sf"/>
</dbReference>
<evidence type="ECO:0000256" key="3">
    <source>
        <dbReference type="ARBA" id="ARBA00022475"/>
    </source>
</evidence>
<organism evidence="9 10">
    <name type="scientific">Rhizobium miluonense</name>
    <dbReference type="NCBI Taxonomy" id="411945"/>
    <lineage>
        <taxon>Bacteria</taxon>
        <taxon>Pseudomonadati</taxon>
        <taxon>Pseudomonadota</taxon>
        <taxon>Alphaproteobacteria</taxon>
        <taxon>Hyphomicrobiales</taxon>
        <taxon>Rhizobiaceae</taxon>
        <taxon>Rhizobium/Agrobacterium group</taxon>
        <taxon>Rhizobium</taxon>
    </lineage>
</organism>
<feature type="transmembrane region" description="Helical" evidence="7">
    <location>
        <begin position="395"/>
        <end position="417"/>
    </location>
</feature>
<dbReference type="Proteomes" id="UP000199435">
    <property type="component" value="Unassembled WGS sequence"/>
</dbReference>
<evidence type="ECO:0000256" key="7">
    <source>
        <dbReference type="RuleBase" id="RU363032"/>
    </source>
</evidence>
<evidence type="ECO:0000256" key="5">
    <source>
        <dbReference type="ARBA" id="ARBA00022989"/>
    </source>
</evidence>
<feature type="domain" description="ABC transmembrane type-1" evidence="8">
    <location>
        <begin position="199"/>
        <end position="416"/>
    </location>
</feature>
<dbReference type="SUPFAM" id="SSF161098">
    <property type="entry name" value="MetI-like"/>
    <property type="match status" value="1"/>
</dbReference>
<feature type="transmembrane region" description="Helical" evidence="7">
    <location>
        <begin position="202"/>
        <end position="226"/>
    </location>
</feature>
<dbReference type="CDD" id="cd06261">
    <property type="entry name" value="TM_PBP2"/>
    <property type="match status" value="1"/>
</dbReference>